<comment type="caution">
    <text evidence="2">The sequence shown here is derived from an EMBL/GenBank/DDBJ whole genome shotgun (WGS) entry which is preliminary data.</text>
</comment>
<reference evidence="2 3" key="1">
    <citation type="submission" date="2019-07" db="EMBL/GenBank/DDBJ databases">
        <title>Draft genome assembly of a fouling barnacle, Amphibalanus amphitrite (Darwin, 1854): The first reference genome for Thecostraca.</title>
        <authorList>
            <person name="Kim W."/>
        </authorList>
    </citation>
    <scope>NUCLEOTIDE SEQUENCE [LARGE SCALE GENOMIC DNA]</scope>
    <source>
        <strain evidence="2">SNU_AA5</strain>
        <tissue evidence="2">Soma without cirri and trophi</tissue>
    </source>
</reference>
<protein>
    <submittedName>
        <fullName evidence="2">Uncharacterized protein</fullName>
    </submittedName>
</protein>
<proteinExistence type="predicted"/>
<dbReference type="Proteomes" id="UP000440578">
    <property type="component" value="Unassembled WGS sequence"/>
</dbReference>
<keyword evidence="1" id="KW-0472">Membrane</keyword>
<gene>
    <name evidence="2" type="ORF">FJT64_023638</name>
</gene>
<evidence type="ECO:0000313" key="3">
    <source>
        <dbReference type="Proteomes" id="UP000440578"/>
    </source>
</evidence>
<keyword evidence="3" id="KW-1185">Reference proteome</keyword>
<evidence type="ECO:0000313" key="2">
    <source>
        <dbReference type="EMBL" id="KAF0304558.1"/>
    </source>
</evidence>
<keyword evidence="1" id="KW-1133">Transmembrane helix</keyword>
<feature type="transmembrane region" description="Helical" evidence="1">
    <location>
        <begin position="6"/>
        <end position="28"/>
    </location>
</feature>
<accession>A0A6A4WR40</accession>
<name>A0A6A4WR40_AMPAM</name>
<evidence type="ECO:0000256" key="1">
    <source>
        <dbReference type="SAM" id="Phobius"/>
    </source>
</evidence>
<organism evidence="2 3">
    <name type="scientific">Amphibalanus amphitrite</name>
    <name type="common">Striped barnacle</name>
    <name type="synonym">Balanus amphitrite</name>
    <dbReference type="NCBI Taxonomy" id="1232801"/>
    <lineage>
        <taxon>Eukaryota</taxon>
        <taxon>Metazoa</taxon>
        <taxon>Ecdysozoa</taxon>
        <taxon>Arthropoda</taxon>
        <taxon>Crustacea</taxon>
        <taxon>Multicrustacea</taxon>
        <taxon>Cirripedia</taxon>
        <taxon>Thoracica</taxon>
        <taxon>Thoracicalcarea</taxon>
        <taxon>Balanomorpha</taxon>
        <taxon>Balanoidea</taxon>
        <taxon>Balanidae</taxon>
        <taxon>Amphibalaninae</taxon>
        <taxon>Amphibalanus</taxon>
    </lineage>
</organism>
<keyword evidence="1" id="KW-0812">Transmembrane</keyword>
<dbReference type="EMBL" id="VIIS01000834">
    <property type="protein sequence ID" value="KAF0304558.1"/>
    <property type="molecule type" value="Genomic_DNA"/>
</dbReference>
<dbReference type="AlphaFoldDB" id="A0A6A4WR40"/>
<sequence length="104" mass="11951">MSKLRTALIIVVPIVAVVGVITITIVLVKILGHKKKKKGFSLSYYKPSHDFSVRIDYGPHAHFDPVTYKYHVPEPSHRETVRVRHPRLYSLPVLSWLRRKPDGV</sequence>